<dbReference type="SUPFAM" id="SSF161229">
    <property type="entry name" value="E6 C-terminal domain-like"/>
    <property type="match status" value="2"/>
</dbReference>
<dbReference type="GO" id="GO:0003677">
    <property type="term" value="F:DNA binding"/>
    <property type="evidence" value="ECO:0007669"/>
    <property type="project" value="UniProtKB-UniRule"/>
</dbReference>
<evidence type="ECO:0000256" key="14">
    <source>
        <dbReference type="ARBA" id="ARBA00023280"/>
    </source>
</evidence>
<feature type="zinc finger region" evidence="16">
    <location>
        <begin position="29"/>
        <end position="65"/>
    </location>
</feature>
<evidence type="ECO:0000256" key="10">
    <source>
        <dbReference type="ARBA" id="ARBA00023125"/>
    </source>
</evidence>
<evidence type="ECO:0000256" key="4">
    <source>
        <dbReference type="ARBA" id="ARBA00022581"/>
    </source>
</evidence>
<dbReference type="Pfam" id="PF00518">
    <property type="entry name" value="E6"/>
    <property type="match status" value="1"/>
</dbReference>
<comment type="caution">
    <text evidence="16">Lacks conserved residue(s) required for the propagation of feature annotation.</text>
</comment>
<evidence type="ECO:0000256" key="13">
    <source>
        <dbReference type="ARBA" id="ARBA00023200"/>
    </source>
</evidence>
<comment type="function">
    <text evidence="16">Plays a major role in the induction and maintenance of cellular transformation. E6 associates with host UBE3A/E6-AP ubiquitin-protein ligase and modulates its activity. Protects host keratinocytes from apoptosis by mediating the degradation of host BAK1. May also inhibit host immune response.</text>
</comment>
<comment type="subcellular location">
    <subcellularLocation>
        <location evidence="16 17">Host cytoplasm</location>
    </subcellularLocation>
    <subcellularLocation>
        <location evidence="16 17">Host nucleus</location>
    </subcellularLocation>
</comment>
<dbReference type="GO" id="GO:0052150">
    <property type="term" value="P:symbiont-mediated perturbation of host apoptosis"/>
    <property type="evidence" value="ECO:0007669"/>
    <property type="project" value="UniProtKB-KW"/>
</dbReference>
<comment type="subunit">
    <text evidence="16">Forms homodimers. Interacts with ubiquitin-protein ligase UBE3A/E6-AP; this interaction stimulates UBE3A ubiquitin activity. Interacts with host BAK1.</text>
</comment>
<sequence length="141" mass="16396">METPPRLVNTLRDLAEARNTTVDDLVIPCRFCKKKLTAYDKFFFEYCQLKLLKRGQRYHGGCVFCVRLTAEVEFLCHAQFSFLASHCIAVFGRDIYSLDVRCLKCQRPLTDNEKGFVLHYNGVVHLVKDRIKARCSLCHLF</sequence>
<evidence type="ECO:0000256" key="9">
    <source>
        <dbReference type="ARBA" id="ARBA00023015"/>
    </source>
</evidence>
<evidence type="ECO:0000256" key="5">
    <source>
        <dbReference type="ARBA" id="ARBA00022632"/>
    </source>
</evidence>
<dbReference type="GO" id="GO:0008270">
    <property type="term" value="F:zinc ion binding"/>
    <property type="evidence" value="ECO:0007669"/>
    <property type="project" value="UniProtKB-KW"/>
</dbReference>
<keyword evidence="11 16" id="KW-0010">Activator</keyword>
<evidence type="ECO:0000256" key="11">
    <source>
        <dbReference type="ARBA" id="ARBA00023159"/>
    </source>
</evidence>
<organism evidence="18">
    <name type="scientific">Bat papillomavirus</name>
    <dbReference type="NCBI Taxonomy" id="2004707"/>
    <lineage>
        <taxon>Viruses</taxon>
        <taxon>Monodnaviria</taxon>
        <taxon>Shotokuvirae</taxon>
        <taxon>Cossaviricota</taxon>
        <taxon>Papovaviricetes</taxon>
        <taxon>Zurhausenvirales</taxon>
        <taxon>Papillomaviridae</taxon>
    </lineage>
</organism>
<evidence type="ECO:0000256" key="12">
    <source>
        <dbReference type="ARBA" id="ARBA00023163"/>
    </source>
</evidence>
<keyword evidence="13 16" id="KW-1035">Host cytoplasm</keyword>
<evidence type="ECO:0000256" key="15">
    <source>
        <dbReference type="ARBA" id="ARBA00023323"/>
    </source>
</evidence>
<evidence type="ECO:0000256" key="6">
    <source>
        <dbReference type="ARBA" id="ARBA00022723"/>
    </source>
</evidence>
<gene>
    <name evidence="16" type="primary">E6</name>
</gene>
<dbReference type="HAMAP" id="MF_04006">
    <property type="entry name" value="HPV_E6"/>
    <property type="match status" value="1"/>
</dbReference>
<dbReference type="GO" id="GO:0052170">
    <property type="term" value="P:symbiont-mediated suppression of host innate immune response"/>
    <property type="evidence" value="ECO:0007669"/>
    <property type="project" value="UniProtKB-KW"/>
</dbReference>
<keyword evidence="14 16" id="KW-0899">Viral immunoevasion</keyword>
<evidence type="ECO:0000256" key="1">
    <source>
        <dbReference type="ARBA" id="ARBA00006346"/>
    </source>
</evidence>
<evidence type="ECO:0000256" key="2">
    <source>
        <dbReference type="ARBA" id="ARBA00022518"/>
    </source>
</evidence>
<evidence type="ECO:0000256" key="17">
    <source>
        <dbReference type="RuleBase" id="RU363123"/>
    </source>
</evidence>
<dbReference type="InterPro" id="IPR038575">
    <property type="entry name" value="E6_sf"/>
</dbReference>
<keyword evidence="4 16" id="KW-0945">Host-virus interaction</keyword>
<keyword evidence="2 16" id="KW-0244">Early protein</keyword>
<dbReference type="GO" id="GO:0039648">
    <property type="term" value="P:symbiont-mediated perturbation of host ubiquitin-like protein modification"/>
    <property type="evidence" value="ECO:0007669"/>
    <property type="project" value="UniProtKB-UniRule"/>
</dbReference>
<keyword evidence="7 16" id="KW-0863">Zinc-finger</keyword>
<dbReference type="EMBL" id="KX434764">
    <property type="protein sequence ID" value="ART66890.1"/>
    <property type="molecule type" value="Genomic_DNA"/>
</dbReference>
<protein>
    <recommendedName>
        <fullName evidence="16 17">Protein E6</fullName>
    </recommendedName>
</protein>
<keyword evidence="3 16" id="KW-1048">Host nucleus</keyword>
<dbReference type="InterPro" id="IPR001334">
    <property type="entry name" value="E6"/>
</dbReference>
<evidence type="ECO:0000256" key="7">
    <source>
        <dbReference type="ARBA" id="ARBA00022771"/>
    </source>
</evidence>
<reference evidence="18" key="1">
    <citation type="submission" date="2016-06" db="EMBL/GenBank/DDBJ databases">
        <title>Viral metagenomics study of bats from Saudi Arabia.</title>
        <authorList>
            <person name="Mishra N."/>
            <person name="Williams S.H."/>
            <person name="Lipkin W.I."/>
        </authorList>
    </citation>
    <scope>NUCLEOTIDE SEQUENCE</scope>
    <source>
        <strain evidence="18">KSA424</strain>
    </source>
</reference>
<dbReference type="GO" id="GO:0042025">
    <property type="term" value="C:host cell nucleus"/>
    <property type="evidence" value="ECO:0007669"/>
    <property type="project" value="UniProtKB-SubCell"/>
</dbReference>
<comment type="similarity">
    <text evidence="1 16 17">Belongs to the papillomaviridae E6 protein family.</text>
</comment>
<evidence type="ECO:0000256" key="3">
    <source>
        <dbReference type="ARBA" id="ARBA00022562"/>
    </source>
</evidence>
<dbReference type="Gene3D" id="3.30.240.40">
    <property type="entry name" value="E6 early regulatory protein"/>
    <property type="match status" value="2"/>
</dbReference>
<dbReference type="GO" id="GO:0039502">
    <property type="term" value="P:symbiont-mediated suppression of host type I interferon-mediated signaling pathway"/>
    <property type="evidence" value="ECO:0007669"/>
    <property type="project" value="UniProtKB-UniRule"/>
</dbReference>
<dbReference type="GO" id="GO:0006351">
    <property type="term" value="P:DNA-templated transcription"/>
    <property type="evidence" value="ECO:0007669"/>
    <property type="project" value="UniProtKB-UniRule"/>
</dbReference>
<dbReference type="GO" id="GO:0030430">
    <property type="term" value="C:host cell cytoplasm"/>
    <property type="evidence" value="ECO:0007669"/>
    <property type="project" value="UniProtKB-SubCell"/>
</dbReference>
<feature type="zinc finger region" evidence="16">
    <location>
        <begin position="102"/>
        <end position="138"/>
    </location>
</feature>
<proteinExistence type="inferred from homology"/>
<keyword evidence="10 16" id="KW-0238">DNA-binding</keyword>
<name>A0A2Z2JIZ5_9PAPI</name>
<evidence type="ECO:0000256" key="8">
    <source>
        <dbReference type="ARBA" id="ARBA00022833"/>
    </source>
</evidence>
<keyword evidence="6 16" id="KW-0479">Metal-binding</keyword>
<keyword evidence="8 16" id="KW-0862">Zinc</keyword>
<keyword evidence="5 16" id="KW-1090">Inhibition of host innate immune response by virus</keyword>
<keyword evidence="12 16" id="KW-0804">Transcription</keyword>
<dbReference type="GO" id="GO:0006355">
    <property type="term" value="P:regulation of DNA-templated transcription"/>
    <property type="evidence" value="ECO:0007669"/>
    <property type="project" value="UniProtKB-UniRule"/>
</dbReference>
<keyword evidence="15 16" id="KW-1119">Modulation of host cell apoptosis by virus</keyword>
<accession>A0A2Z2JIZ5</accession>
<evidence type="ECO:0000313" key="18">
    <source>
        <dbReference type="EMBL" id="ART66890.1"/>
    </source>
</evidence>
<evidence type="ECO:0000256" key="16">
    <source>
        <dbReference type="HAMAP-Rule" id="MF_04006"/>
    </source>
</evidence>
<keyword evidence="9 16" id="KW-0805">Transcription regulation</keyword>